<evidence type="ECO:0000313" key="4">
    <source>
        <dbReference type="EMBL" id="SPC89137.1"/>
    </source>
</evidence>
<dbReference type="PANTHER" id="PTHR47032">
    <property type="entry name" value="UDP-D-XYLOSE:L-FUCOSE ALPHA-1,3-D-XYLOSYLTRANSFERASE-RELATED"/>
    <property type="match status" value="1"/>
</dbReference>
<feature type="transmembrane region" description="Helical" evidence="2">
    <location>
        <begin position="34"/>
        <end position="57"/>
    </location>
</feature>
<dbReference type="InterPro" id="IPR029044">
    <property type="entry name" value="Nucleotide-diphossugar_trans"/>
</dbReference>
<sequence length="481" mass="53995">MSFLHQRPIHNPFSGPFSLSPRSSSTSQRPLNSIFTPTALLLLLSLLVILGVFLPWAGMPDFFFSTTITPSLSKYHHYTLAEAASFVAKNQTVIVCAVSQPYLPFLNNWLISIARQNHQDKVLVIAEDYATLDTVNRLWPGHAVLVPPAPDAQTAHKFGSQGFFNFTSRRPRHLLNILELGYNVMYNDVDMVWMADPFPYLKGNHDVYFTDDMAAVKPLNHSHELPPPGKKGRTYICSCMIFLRPTSGAKLVMKKWIEELKSQPWSKAKKANDQPAFNWALNKTAGQVDLYLLPQAAFPTGGLYFKNPAWVQETKGMHVIIHNNYITDYDKPKGHIAPCRTKQTCWRLLEMLPAYLDLLHNDCSYELCGRTRGIAANLCCALMDTSRNEKEYQPFRGQKIPVLCIRHAAMLWSPDGAQRAVKIDSGDAIVQRVGAEVDIAHSLLLDVNVTQIFAKIAELGLIEMLVRITVGSGLKLSCCRL</sequence>
<keyword evidence="2" id="KW-0333">Golgi apparatus</keyword>
<organism evidence="4">
    <name type="scientific">Fagus sylvatica</name>
    <name type="common">Beechnut</name>
    <dbReference type="NCBI Taxonomy" id="28930"/>
    <lineage>
        <taxon>Eukaryota</taxon>
        <taxon>Viridiplantae</taxon>
        <taxon>Streptophyta</taxon>
        <taxon>Embryophyta</taxon>
        <taxon>Tracheophyta</taxon>
        <taxon>Spermatophyta</taxon>
        <taxon>Magnoliopsida</taxon>
        <taxon>eudicotyledons</taxon>
        <taxon>Gunneridae</taxon>
        <taxon>Pentapetalae</taxon>
        <taxon>rosids</taxon>
        <taxon>fabids</taxon>
        <taxon>Fagales</taxon>
        <taxon>Fagaceae</taxon>
        <taxon>Fagus</taxon>
    </lineage>
</organism>
<reference evidence="4" key="1">
    <citation type="submission" date="2018-02" db="EMBL/GenBank/DDBJ databases">
        <authorList>
            <person name="Cohen D.B."/>
            <person name="Kent A.D."/>
        </authorList>
    </citation>
    <scope>NUCLEOTIDE SEQUENCE</scope>
</reference>
<keyword evidence="2" id="KW-1133">Transmembrane helix</keyword>
<gene>
    <name evidence="4" type="ORF">FSB_LOCUS17019</name>
</gene>
<comment type="subcellular location">
    <subcellularLocation>
        <location evidence="2">Golgi apparatus membrane</location>
        <topology evidence="2">Single-pass type II membrane protein</topology>
    </subcellularLocation>
</comment>
<dbReference type="SUPFAM" id="SSF53448">
    <property type="entry name" value="Nucleotide-diphospho-sugar transferases"/>
    <property type="match status" value="1"/>
</dbReference>
<dbReference type="Pfam" id="PF03407">
    <property type="entry name" value="Nucleotid_trans"/>
    <property type="match status" value="1"/>
</dbReference>
<dbReference type="GO" id="GO:0000139">
    <property type="term" value="C:Golgi membrane"/>
    <property type="evidence" value="ECO:0007669"/>
    <property type="project" value="UniProtKB-SubCell"/>
</dbReference>
<evidence type="ECO:0000259" key="3">
    <source>
        <dbReference type="Pfam" id="PF03407"/>
    </source>
</evidence>
<keyword evidence="2" id="KW-0328">Glycosyltransferase</keyword>
<dbReference type="PANTHER" id="PTHR47032:SF1">
    <property type="entry name" value="UDP-D-XYLOSE:L-FUCOSE ALPHA-1,3-D-XYLOSYLTRANSFERASE-RELATED"/>
    <property type="match status" value="1"/>
</dbReference>
<proteinExistence type="inferred from homology"/>
<evidence type="ECO:0000256" key="2">
    <source>
        <dbReference type="RuleBase" id="RU363055"/>
    </source>
</evidence>
<accession>A0A2N9FE15</accession>
<dbReference type="GO" id="GO:0010306">
    <property type="term" value="P:rhamnogalacturonan II biosynthetic process"/>
    <property type="evidence" value="ECO:0007669"/>
    <property type="project" value="TreeGrafter"/>
</dbReference>
<keyword evidence="2" id="KW-0808">Transferase</keyword>
<dbReference type="GO" id="GO:0035252">
    <property type="term" value="F:UDP-xylosyltransferase activity"/>
    <property type="evidence" value="ECO:0007669"/>
    <property type="project" value="TreeGrafter"/>
</dbReference>
<dbReference type="InterPro" id="IPR005069">
    <property type="entry name" value="Nucl-diP-sugar_transferase"/>
</dbReference>
<keyword evidence="2" id="KW-0961">Cell wall biogenesis/degradation</keyword>
<keyword evidence="2" id="KW-0735">Signal-anchor</keyword>
<keyword evidence="2" id="KW-0472">Membrane</keyword>
<protein>
    <recommendedName>
        <fullName evidence="2">Glycosyltransferase</fullName>
        <ecNumber evidence="2">2.4.2.-</ecNumber>
    </recommendedName>
</protein>
<evidence type="ECO:0000256" key="1">
    <source>
        <dbReference type="ARBA" id="ARBA00007033"/>
    </source>
</evidence>
<keyword evidence="2" id="KW-0812">Transmembrane</keyword>
<feature type="domain" description="Nucleotide-diphospho-sugar transferase" evidence="3">
    <location>
        <begin position="118"/>
        <end position="330"/>
    </location>
</feature>
<dbReference type="EMBL" id="OIVN01001046">
    <property type="protein sequence ID" value="SPC89137.1"/>
    <property type="molecule type" value="Genomic_DNA"/>
</dbReference>
<dbReference type="EC" id="2.4.2.-" evidence="2"/>
<dbReference type="AlphaFoldDB" id="A0A2N9FE15"/>
<name>A0A2N9FE15_FAGSY</name>
<dbReference type="InterPro" id="IPR052636">
    <property type="entry name" value="UDP-D-xylose:L-fucose_XylT"/>
</dbReference>
<comment type="similarity">
    <text evidence="1 2">Belongs to the glycosyltransferase 77 family.</text>
</comment>